<dbReference type="AlphaFoldDB" id="A0AAW2P314"/>
<accession>A0AAW2P314</accession>
<comment type="caution">
    <text evidence="1">The sequence shown here is derived from an EMBL/GenBank/DDBJ whole genome shotgun (WGS) entry which is preliminary data.</text>
</comment>
<gene>
    <name evidence="1" type="ORF">Sradi_4123500</name>
</gene>
<proteinExistence type="predicted"/>
<dbReference type="EMBL" id="JACGWJ010000018">
    <property type="protein sequence ID" value="KAL0349743.1"/>
    <property type="molecule type" value="Genomic_DNA"/>
</dbReference>
<reference evidence="1" key="2">
    <citation type="journal article" date="2024" name="Plant">
        <title>Genomic evolution and insights into agronomic trait innovations of Sesamum species.</title>
        <authorList>
            <person name="Miao H."/>
            <person name="Wang L."/>
            <person name="Qu L."/>
            <person name="Liu H."/>
            <person name="Sun Y."/>
            <person name="Le M."/>
            <person name="Wang Q."/>
            <person name="Wei S."/>
            <person name="Zheng Y."/>
            <person name="Lin W."/>
            <person name="Duan Y."/>
            <person name="Cao H."/>
            <person name="Xiong S."/>
            <person name="Wang X."/>
            <person name="Wei L."/>
            <person name="Li C."/>
            <person name="Ma Q."/>
            <person name="Ju M."/>
            <person name="Zhao R."/>
            <person name="Li G."/>
            <person name="Mu C."/>
            <person name="Tian Q."/>
            <person name="Mei H."/>
            <person name="Zhang T."/>
            <person name="Gao T."/>
            <person name="Zhang H."/>
        </authorList>
    </citation>
    <scope>NUCLEOTIDE SEQUENCE</scope>
    <source>
        <strain evidence="1">G02</strain>
    </source>
</reference>
<evidence type="ECO:0000313" key="1">
    <source>
        <dbReference type="EMBL" id="KAL0349743.1"/>
    </source>
</evidence>
<protein>
    <submittedName>
        <fullName evidence="1">Uncharacterized protein</fullName>
    </submittedName>
</protein>
<sequence length="57" mass="6481">MANELPANCRTSAIAKYDGMTDPQEHLSRFENTTLLHRYTDSIKCRVFITTLARAAH</sequence>
<reference evidence="1" key="1">
    <citation type="submission" date="2020-06" db="EMBL/GenBank/DDBJ databases">
        <authorList>
            <person name="Li T."/>
            <person name="Hu X."/>
            <person name="Zhang T."/>
            <person name="Song X."/>
            <person name="Zhang H."/>
            <person name="Dai N."/>
            <person name="Sheng W."/>
            <person name="Hou X."/>
            <person name="Wei L."/>
        </authorList>
    </citation>
    <scope>NUCLEOTIDE SEQUENCE</scope>
    <source>
        <strain evidence="1">G02</strain>
        <tissue evidence="1">Leaf</tissue>
    </source>
</reference>
<organism evidence="1">
    <name type="scientific">Sesamum radiatum</name>
    <name type="common">Black benniseed</name>
    <dbReference type="NCBI Taxonomy" id="300843"/>
    <lineage>
        <taxon>Eukaryota</taxon>
        <taxon>Viridiplantae</taxon>
        <taxon>Streptophyta</taxon>
        <taxon>Embryophyta</taxon>
        <taxon>Tracheophyta</taxon>
        <taxon>Spermatophyta</taxon>
        <taxon>Magnoliopsida</taxon>
        <taxon>eudicotyledons</taxon>
        <taxon>Gunneridae</taxon>
        <taxon>Pentapetalae</taxon>
        <taxon>asterids</taxon>
        <taxon>lamiids</taxon>
        <taxon>Lamiales</taxon>
        <taxon>Pedaliaceae</taxon>
        <taxon>Sesamum</taxon>
    </lineage>
</organism>
<name>A0AAW2P314_SESRA</name>